<comment type="caution">
    <text evidence="2">The sequence shown here is derived from an EMBL/GenBank/DDBJ whole genome shotgun (WGS) entry which is preliminary data.</text>
</comment>
<feature type="region of interest" description="Disordered" evidence="1">
    <location>
        <begin position="1"/>
        <end position="50"/>
    </location>
</feature>
<evidence type="ECO:0000256" key="1">
    <source>
        <dbReference type="SAM" id="MobiDB-lite"/>
    </source>
</evidence>
<dbReference type="EMBL" id="JAHMHR010000048">
    <property type="protein sequence ID" value="KAK1671321.1"/>
    <property type="molecule type" value="Genomic_DNA"/>
</dbReference>
<proteinExistence type="predicted"/>
<dbReference type="AlphaFoldDB" id="A0AAJ0ACD0"/>
<name>A0AAJ0ACD0_9PEZI</name>
<feature type="compositionally biased region" description="Basic and acidic residues" evidence="1">
    <location>
        <begin position="14"/>
        <end position="24"/>
    </location>
</feature>
<accession>A0AAJ0ACD0</accession>
<sequence length="258" mass="28386">TAPDPACLGPGHEGAGRAGREVGRRAAGRRGIGERRGNWHRSPRREPPLSNMSLEELYPTYQPRCPGHKLASRHSLGCTHIPAIAMIIARWQPSSLNYCPYLYGVDMGHPGVDSVTVRLGLTPSPPVSLCRPVNLQPKIWEYCTVDGQPQYTMLALLQIHYCRSDSTPATNNLLEGGDLHNGCFLEGREMSYWPWRSGEGRNSRLLSFWAQPSSSPKASIPQPHPPPPPSSCLWRVQLYSPLQRPAPLSASRGAGCPE</sequence>
<protein>
    <submittedName>
        <fullName evidence="2">Uncharacterized protein</fullName>
    </submittedName>
</protein>
<evidence type="ECO:0000313" key="2">
    <source>
        <dbReference type="EMBL" id="KAK1671321.1"/>
    </source>
</evidence>
<dbReference type="RefSeq" id="XP_060425324.1">
    <property type="nucleotide sequence ID" value="XM_060580687.1"/>
</dbReference>
<gene>
    <name evidence="2" type="ORF">BDP55DRAFT_753118</name>
</gene>
<reference evidence="2" key="1">
    <citation type="submission" date="2021-06" db="EMBL/GenBank/DDBJ databases">
        <title>Comparative genomics, transcriptomics and evolutionary studies reveal genomic signatures of adaptation to plant cell wall in hemibiotrophic fungi.</title>
        <authorList>
            <consortium name="DOE Joint Genome Institute"/>
            <person name="Baroncelli R."/>
            <person name="Diaz J.F."/>
            <person name="Benocci T."/>
            <person name="Peng M."/>
            <person name="Battaglia E."/>
            <person name="Haridas S."/>
            <person name="Andreopoulos W."/>
            <person name="Labutti K."/>
            <person name="Pangilinan J."/>
            <person name="Floch G.L."/>
            <person name="Makela M.R."/>
            <person name="Henrissat B."/>
            <person name="Grigoriev I.V."/>
            <person name="Crouch J.A."/>
            <person name="De Vries R.P."/>
            <person name="Sukno S.A."/>
            <person name="Thon M.R."/>
        </authorList>
    </citation>
    <scope>NUCLEOTIDE SEQUENCE</scope>
    <source>
        <strain evidence="2">CBS 193.32</strain>
    </source>
</reference>
<keyword evidence="3" id="KW-1185">Reference proteome</keyword>
<organism evidence="2 3">
    <name type="scientific">Colletotrichum godetiae</name>
    <dbReference type="NCBI Taxonomy" id="1209918"/>
    <lineage>
        <taxon>Eukaryota</taxon>
        <taxon>Fungi</taxon>
        <taxon>Dikarya</taxon>
        <taxon>Ascomycota</taxon>
        <taxon>Pezizomycotina</taxon>
        <taxon>Sordariomycetes</taxon>
        <taxon>Hypocreomycetidae</taxon>
        <taxon>Glomerellales</taxon>
        <taxon>Glomerellaceae</taxon>
        <taxon>Colletotrichum</taxon>
        <taxon>Colletotrichum acutatum species complex</taxon>
    </lineage>
</organism>
<feature type="non-terminal residue" evidence="2">
    <location>
        <position position="1"/>
    </location>
</feature>
<evidence type="ECO:0000313" key="3">
    <source>
        <dbReference type="Proteomes" id="UP001224890"/>
    </source>
</evidence>
<dbReference type="Proteomes" id="UP001224890">
    <property type="component" value="Unassembled WGS sequence"/>
</dbReference>
<dbReference type="GeneID" id="85465213"/>